<feature type="region of interest" description="Disordered" evidence="1">
    <location>
        <begin position="48"/>
        <end position="68"/>
    </location>
</feature>
<dbReference type="PROSITE" id="PS51048">
    <property type="entry name" value="SGS"/>
    <property type="match status" value="1"/>
</dbReference>
<dbReference type="InterPro" id="IPR007052">
    <property type="entry name" value="CS_dom"/>
</dbReference>
<proteinExistence type="predicted"/>
<evidence type="ECO:0000259" key="2">
    <source>
        <dbReference type="PROSITE" id="PS51048"/>
    </source>
</evidence>
<dbReference type="EMBL" id="CASHTH010004314">
    <property type="protein sequence ID" value="CAI8055944.1"/>
    <property type="molecule type" value="Genomic_DNA"/>
</dbReference>
<dbReference type="GO" id="GO:0015631">
    <property type="term" value="F:tubulin binding"/>
    <property type="evidence" value="ECO:0007669"/>
    <property type="project" value="InterPro"/>
</dbReference>
<sequence length="236" mass="26211">MEVEQPQATATAHPNQEYIDDLDRLLKAAAHPRSVALLQKALEEAEREAVGNGAAKDSKSVTKQRTAGVPVTRSTHKISQYGWDQTSKVIKIYITSISDLSRASNDDVRGKFKDKSFEVEVKAPKGKVYSLVISDLFEPIVPADSSVKLKSGTVIVTLKKSSTKDWSCLTAIEKKLKDAREPKTPKMDKSEDPRAGLMGLMKQMYQDGDDDMKRTIAKAWHESQEKRVKDPGLPEI</sequence>
<dbReference type="GO" id="GO:0044548">
    <property type="term" value="F:S100 protein binding"/>
    <property type="evidence" value="ECO:0007669"/>
    <property type="project" value="InterPro"/>
</dbReference>
<comment type="caution">
    <text evidence="4">The sequence shown here is derived from an EMBL/GenBank/DDBJ whole genome shotgun (WGS) entry which is preliminary data.</text>
</comment>
<reference evidence="4" key="1">
    <citation type="submission" date="2023-03" db="EMBL/GenBank/DDBJ databases">
        <authorList>
            <person name="Steffen K."/>
            <person name="Cardenas P."/>
        </authorList>
    </citation>
    <scope>NUCLEOTIDE SEQUENCE</scope>
</reference>
<dbReference type="PANTHER" id="PTHR13164:SF3">
    <property type="entry name" value="CALCYCLIN-BINDING PROTEIN"/>
    <property type="match status" value="1"/>
</dbReference>
<dbReference type="GO" id="GO:0031625">
    <property type="term" value="F:ubiquitin protein ligase binding"/>
    <property type="evidence" value="ECO:0007669"/>
    <property type="project" value="InterPro"/>
</dbReference>
<dbReference type="CDD" id="cd06468">
    <property type="entry name" value="p23_CacyBP"/>
    <property type="match status" value="1"/>
</dbReference>
<feature type="domain" description="SGS" evidence="2">
    <location>
        <begin position="155"/>
        <end position="236"/>
    </location>
</feature>
<gene>
    <name evidence="4" type="ORF">GBAR_LOCUS30489</name>
</gene>
<dbReference type="AlphaFoldDB" id="A0AA35XFV9"/>
<dbReference type="Gene3D" id="2.60.40.790">
    <property type="match status" value="1"/>
</dbReference>
<dbReference type="PROSITE" id="PS51203">
    <property type="entry name" value="CS"/>
    <property type="match status" value="1"/>
</dbReference>
<evidence type="ECO:0000259" key="3">
    <source>
        <dbReference type="PROSITE" id="PS51203"/>
    </source>
</evidence>
<dbReference type="InterPro" id="IPR007699">
    <property type="entry name" value="SGS_dom"/>
</dbReference>
<protein>
    <submittedName>
        <fullName evidence="4">Calcyclin-binding protein</fullName>
    </submittedName>
</protein>
<dbReference type="GO" id="GO:0005634">
    <property type="term" value="C:nucleus"/>
    <property type="evidence" value="ECO:0007669"/>
    <property type="project" value="TreeGrafter"/>
</dbReference>
<dbReference type="InterPro" id="IPR008978">
    <property type="entry name" value="HSP20-like_chaperone"/>
</dbReference>
<dbReference type="Proteomes" id="UP001174909">
    <property type="component" value="Unassembled WGS sequence"/>
</dbReference>
<dbReference type="InterPro" id="IPR052289">
    <property type="entry name" value="Calcyclin-binding_UBL-bridge"/>
</dbReference>
<dbReference type="InterPro" id="IPR037893">
    <property type="entry name" value="CS_CacyBP"/>
</dbReference>
<evidence type="ECO:0000313" key="5">
    <source>
        <dbReference type="Proteomes" id="UP001174909"/>
    </source>
</evidence>
<dbReference type="SUPFAM" id="SSF49764">
    <property type="entry name" value="HSP20-like chaperones"/>
    <property type="match status" value="1"/>
</dbReference>
<evidence type="ECO:0000313" key="4">
    <source>
        <dbReference type="EMBL" id="CAI8055944.1"/>
    </source>
</evidence>
<keyword evidence="5" id="KW-1185">Reference proteome</keyword>
<name>A0AA35XFV9_GEOBA</name>
<feature type="domain" description="CS" evidence="3">
    <location>
        <begin position="76"/>
        <end position="170"/>
    </location>
</feature>
<dbReference type="Pfam" id="PF04969">
    <property type="entry name" value="CS"/>
    <property type="match status" value="1"/>
</dbReference>
<evidence type="ECO:0000256" key="1">
    <source>
        <dbReference type="SAM" id="MobiDB-lite"/>
    </source>
</evidence>
<accession>A0AA35XFV9</accession>
<organism evidence="4 5">
    <name type="scientific">Geodia barretti</name>
    <name type="common">Barrett's horny sponge</name>
    <dbReference type="NCBI Taxonomy" id="519541"/>
    <lineage>
        <taxon>Eukaryota</taxon>
        <taxon>Metazoa</taxon>
        <taxon>Porifera</taxon>
        <taxon>Demospongiae</taxon>
        <taxon>Heteroscleromorpha</taxon>
        <taxon>Tetractinellida</taxon>
        <taxon>Astrophorina</taxon>
        <taxon>Geodiidae</taxon>
        <taxon>Geodia</taxon>
    </lineage>
</organism>
<dbReference type="PANTHER" id="PTHR13164">
    <property type="entry name" value="CALICYLIN BINDING PROTEIN"/>
    <property type="match status" value="1"/>
</dbReference>